<name>A0A0D2F6T9_9EURO</name>
<dbReference type="GO" id="GO:0006384">
    <property type="term" value="P:transcription initiation at RNA polymerase III promoter"/>
    <property type="evidence" value="ECO:0007669"/>
    <property type="project" value="InterPro"/>
</dbReference>
<dbReference type="GO" id="GO:0042791">
    <property type="term" value="P:5S class rRNA transcription by RNA polymerase III"/>
    <property type="evidence" value="ECO:0007669"/>
    <property type="project" value="TreeGrafter"/>
</dbReference>
<evidence type="ECO:0000256" key="3">
    <source>
        <dbReference type="ARBA" id="ARBA00023125"/>
    </source>
</evidence>
<keyword evidence="2" id="KW-0597">Phosphoprotein</keyword>
<feature type="domain" description="B-block binding subunit of TFIIIC" evidence="7">
    <location>
        <begin position="169"/>
        <end position="237"/>
    </location>
</feature>
<feature type="region of interest" description="Disordered" evidence="6">
    <location>
        <begin position="983"/>
        <end position="1018"/>
    </location>
</feature>
<dbReference type="HOGENOM" id="CLU_000535_0_0_1"/>
<dbReference type="GO" id="GO:0005634">
    <property type="term" value="C:nucleus"/>
    <property type="evidence" value="ECO:0007669"/>
    <property type="project" value="UniProtKB-SubCell"/>
</dbReference>
<protein>
    <submittedName>
        <fullName evidence="9">Uncharacterized protein</fullName>
    </submittedName>
</protein>
<evidence type="ECO:0000259" key="8">
    <source>
        <dbReference type="Pfam" id="PF20222"/>
    </source>
</evidence>
<reference evidence="9 10" key="1">
    <citation type="submission" date="2015-01" db="EMBL/GenBank/DDBJ databases">
        <title>The Genome Sequence of Capronia semiimmersa CBS27337.</title>
        <authorList>
            <consortium name="The Broad Institute Genomics Platform"/>
            <person name="Cuomo C."/>
            <person name="de Hoog S."/>
            <person name="Gorbushina A."/>
            <person name="Stielow B."/>
            <person name="Teixiera M."/>
            <person name="Abouelleil A."/>
            <person name="Chapman S.B."/>
            <person name="Priest M."/>
            <person name="Young S.K."/>
            <person name="Wortman J."/>
            <person name="Nusbaum C."/>
            <person name="Birren B."/>
        </authorList>
    </citation>
    <scope>NUCLEOTIDE SEQUENCE [LARGE SCALE GENOMIC DNA]</scope>
    <source>
        <strain evidence="9 10">CBS 27337</strain>
    </source>
</reference>
<gene>
    <name evidence="9" type="ORF">PV04_08657</name>
</gene>
<dbReference type="GO" id="GO:0000127">
    <property type="term" value="C:transcription factor TFIIIC complex"/>
    <property type="evidence" value="ECO:0007669"/>
    <property type="project" value="InterPro"/>
</dbReference>
<feature type="region of interest" description="Disordered" evidence="6">
    <location>
        <begin position="492"/>
        <end position="531"/>
    </location>
</feature>
<organism evidence="9 10">
    <name type="scientific">Phialophora macrospora</name>
    <dbReference type="NCBI Taxonomy" id="1851006"/>
    <lineage>
        <taxon>Eukaryota</taxon>
        <taxon>Fungi</taxon>
        <taxon>Dikarya</taxon>
        <taxon>Ascomycota</taxon>
        <taxon>Pezizomycotina</taxon>
        <taxon>Eurotiomycetes</taxon>
        <taxon>Chaetothyriomycetidae</taxon>
        <taxon>Chaetothyriales</taxon>
        <taxon>Herpotrichiellaceae</taxon>
        <taxon>Phialophora</taxon>
    </lineage>
</organism>
<evidence type="ECO:0000256" key="2">
    <source>
        <dbReference type="ARBA" id="ARBA00022553"/>
    </source>
</evidence>
<feature type="compositionally biased region" description="Basic and acidic residues" evidence="6">
    <location>
        <begin position="575"/>
        <end position="584"/>
    </location>
</feature>
<accession>A0A0D2F6T9</accession>
<feature type="compositionally biased region" description="Polar residues" evidence="6">
    <location>
        <begin position="1196"/>
        <end position="1206"/>
    </location>
</feature>
<feature type="region of interest" description="Disordered" evidence="6">
    <location>
        <begin position="105"/>
        <end position="143"/>
    </location>
</feature>
<dbReference type="PANTHER" id="PTHR15180:SF1">
    <property type="entry name" value="GENERAL TRANSCRIPTION FACTOR 3C POLYPEPTIDE 1"/>
    <property type="match status" value="1"/>
</dbReference>
<feature type="domain" description="Transcription factor tau subunit sfc3/Tfc3 C-terminal" evidence="8">
    <location>
        <begin position="1519"/>
        <end position="1961"/>
    </location>
</feature>
<dbReference type="Pfam" id="PF20222">
    <property type="entry name" value="DUF6581"/>
    <property type="match status" value="1"/>
</dbReference>
<proteinExistence type="predicted"/>
<feature type="region of interest" description="Disordered" evidence="6">
    <location>
        <begin position="864"/>
        <end position="917"/>
    </location>
</feature>
<feature type="compositionally biased region" description="Polar residues" evidence="6">
    <location>
        <begin position="880"/>
        <end position="898"/>
    </location>
</feature>
<keyword evidence="10" id="KW-1185">Reference proteome</keyword>
<evidence type="ECO:0000313" key="10">
    <source>
        <dbReference type="Proteomes" id="UP000054266"/>
    </source>
</evidence>
<dbReference type="InterPro" id="IPR044210">
    <property type="entry name" value="Tfc3-like"/>
</dbReference>
<sequence>MAKTLDSLIEFLVGEIAAQFQGLTINDIAISISAFYARSAKEPGSDSGSEPTTVDRHVTVDRALLSKVWLWLGRHPDVSIGDNGRYNKTPLAQVESEFPGYVDYSAIGGQPSSERDSGPGGSQPGSTTIKEQPKNRRTRAAEGPRIRLKEERLYQAICGHPPDARRVAPLEFALLTYITATRSDGILQGELIRLSGQDKRSVPKRTDALHSKGYIIKETVFHRGLRTSRLTLKKFATSHAAGGDPSQGHGTMLRHVVRRIFDILSNQGLIPQSRLAEELSLQSSAKSAVLQKIIRRLEKLKLVKRVRTAVGPSATSGDLQHFVQLLRHAEPEDLENFNTEQLSLDQTLEELTTGGNAGGFSGISPAESPAAADDEEFLEAPPKSAAWNPDRLMSNMLVEAIQSAGKHGLSNSSARHTITGDFVRRQVEALLHRVSYESLVVQPPHLRHLAIVRHAVTEDGITRWIHYSWNEFKQRAAESGIDLSEIPGSKQALKSLKQQDSDARDNGAVAQPSNPDDFGFPVQSSPPLQVRGGEATFSSLVQAAAAGDVPARRGELVVARRGIKFVLDMRDELPALPRTSDRAPRSTSRSQPPSVPRQPPNRKTTTNDNIEVPLGRPRKYMRGTEKFWRMQFKQARLGAGHAENTVKKGNMRDPVVKALYAGRPADFDQTLVKALDAKLPVPLSAAEIGEHWIISTRNILNRPSEGVYMSPSGLRWDNFGKLSRVMIVKTPRLASVDFVDRSEVHPWQRWPSSASHSFAYRRYYPNLPAKPRRPPRPPSNPKPHLETKSGGTPEVNTPRPRLGVFYAEPGGVTKPSFGVKNPAHDDVPVDLTRNSTDGEKSLLQQQANDAKRATTGVPLVEAIPSEQSQIIRGNDGSLPDNDNISEAPTPSKDTSIQMSPVRPSRKRKPTEKAGQLLETKQARTMRLSSETRSMSPEGSTTVQVVDGMGVPDDHPVSLAGIVAAAVSPSPSFTSLLPDEPATVQGYSNVSGSRPPTAAPTRKSTPLLRKGTSEPPEADVLRTPAKQKRNSGAHAMCRKVVLELVKMTAGAVPNDHITLRRISAARWQEAGEEDRPLLKTMKAAVKSLCESGKLRSVTFSFRGKSTTMVKGSVIFLPSIRPESQIVEDVKQAIKDAHPVDYIPPEWIAEGCRPPLFNKNAPSRVPQLEDDIQAGVATRRRAASTDTDDRPAKRQRRASSAATDTNLASVVDARLGGQSKPPLEPLPETAATGFVTLQVPSLGSHPAYQLYVWRTTCPVTALLSDASDRNPWRSKSVQVKPRRKRTRNAESQLPGKFLLWKNFPSSLDDILQLPGLELDFGQFVSEGLGPDWERFACEVEGVRAWEEQKPESASAVRSQYGFINHIVPEAFYADAEIPTMVGFEALVHFDQDGRELQSAYPPAESWATFVDALQASPETASQIAGVDALVLQTMPPPPPPNALQPPRGLRRTSRVSKRKVIEDNVFFDPVLDAELEPAPKRRRRAPEALEKAPRTAGASAPRRKGLPASTTAGRAPTLGERWTQNMSEDRIQRIVVSVVVVRALAGGIQASINWPIVMTLFPKSKELFIRSSWETLSSKRSASTQALAEEFQCKYTEALESGKAPSVNLEDVEATDWSAVVEWALKNLDDAGLKHVAEFTEVKLPEKREDFLNGYGLTFDQPMRHVSYASRPFGPAKEEMAKSSVFGIDYTSSTKTSILQCHPHFEAELGKDPELHLAKSWVLSAVLTPSSTFNPLLAHAKLSTLSSTPMDCERLLGQAVKVLEDAKLIQRVPQKRQFGGTDLSGMRAWEAHPGFLSRFEALGLVPDTLRRAIEFKREILDSAFAVGDAVTLGKEEAPSAAEMVAVLNLLAQGQVEARPGQDVPRTRYGFDHERAGYRTRALDKQALGFGVEFRPTKGYVFGDPMAEARRVLIPRGEADEERRAIPPWVDIHGNVNMPLWEIFLAGVMGLVAQMPGISASDASKAVGNALETAEVEMILGWAQQGGFVSRDERTSGYQTAAWWWLCMDKAGPVAALI</sequence>
<feature type="region of interest" description="Disordered" evidence="6">
    <location>
        <begin position="1173"/>
        <end position="1225"/>
    </location>
</feature>
<feature type="region of interest" description="Disordered" evidence="6">
    <location>
        <begin position="575"/>
        <end position="616"/>
    </location>
</feature>
<keyword evidence="5" id="KW-0539">Nucleus</keyword>
<dbReference type="InterPro" id="IPR007309">
    <property type="entry name" value="TFIIIC_Bblock-bd"/>
</dbReference>
<keyword evidence="3" id="KW-0238">DNA-binding</keyword>
<dbReference type="PANTHER" id="PTHR15180">
    <property type="entry name" value="GENERAL TRANSCRIPTION FACTOR 3C POLYPEPTIDE 1"/>
    <property type="match status" value="1"/>
</dbReference>
<feature type="region of interest" description="Disordered" evidence="6">
    <location>
        <begin position="766"/>
        <end position="800"/>
    </location>
</feature>
<evidence type="ECO:0000256" key="4">
    <source>
        <dbReference type="ARBA" id="ARBA00023163"/>
    </source>
</evidence>
<dbReference type="STRING" id="5601.A0A0D2F6T9"/>
<dbReference type="InterPro" id="IPR046488">
    <property type="entry name" value="Sfc3/Tfc3_C"/>
</dbReference>
<evidence type="ECO:0000259" key="7">
    <source>
        <dbReference type="Pfam" id="PF04182"/>
    </source>
</evidence>
<feature type="region of interest" description="Disordered" evidence="6">
    <location>
        <begin position="1475"/>
        <end position="1514"/>
    </location>
</feature>
<evidence type="ECO:0000256" key="6">
    <source>
        <dbReference type="SAM" id="MobiDB-lite"/>
    </source>
</evidence>
<dbReference type="GO" id="GO:0003677">
    <property type="term" value="F:DNA binding"/>
    <property type="evidence" value="ECO:0007669"/>
    <property type="project" value="UniProtKB-KW"/>
</dbReference>
<comment type="subcellular location">
    <subcellularLocation>
        <location evidence="1">Nucleus</location>
    </subcellularLocation>
</comment>
<keyword evidence="4" id="KW-0804">Transcription</keyword>
<evidence type="ECO:0000256" key="1">
    <source>
        <dbReference type="ARBA" id="ARBA00004123"/>
    </source>
</evidence>
<evidence type="ECO:0000256" key="5">
    <source>
        <dbReference type="ARBA" id="ARBA00023242"/>
    </source>
</evidence>
<dbReference type="Pfam" id="PF04182">
    <property type="entry name" value="B-block_TFIIIC"/>
    <property type="match status" value="1"/>
</dbReference>
<dbReference type="EMBL" id="KN846961">
    <property type="protein sequence ID" value="KIW63673.1"/>
    <property type="molecule type" value="Genomic_DNA"/>
</dbReference>
<dbReference type="Proteomes" id="UP000054266">
    <property type="component" value="Unassembled WGS sequence"/>
</dbReference>
<feature type="compositionally biased region" description="Polar residues" evidence="6">
    <location>
        <begin position="984"/>
        <end position="993"/>
    </location>
</feature>
<feature type="compositionally biased region" description="Basic and acidic residues" evidence="6">
    <location>
        <begin position="131"/>
        <end position="143"/>
    </location>
</feature>
<evidence type="ECO:0000313" key="9">
    <source>
        <dbReference type="EMBL" id="KIW63673.1"/>
    </source>
</evidence>